<protein>
    <submittedName>
        <fullName evidence="1">Uncharacterized protein</fullName>
    </submittedName>
</protein>
<reference evidence="1 2" key="1">
    <citation type="submission" date="2024-01" db="EMBL/GenBank/DDBJ databases">
        <title>Multi-omics insights into the function and evolution of sodium benzoate biodegradation pathways in Benzoatithermus flavus gen. nov., sp. nov. from hot spring.</title>
        <authorList>
            <person name="Hu C.-J."/>
            <person name="Li W.-J."/>
        </authorList>
    </citation>
    <scope>NUCLEOTIDE SEQUENCE [LARGE SCALE GENOMIC DNA]</scope>
    <source>
        <strain evidence="1 2">SYSU G07066</strain>
    </source>
</reference>
<dbReference type="EMBL" id="JBBLZC010000005">
    <property type="protein sequence ID" value="MEK0082977.1"/>
    <property type="molecule type" value="Genomic_DNA"/>
</dbReference>
<evidence type="ECO:0000313" key="2">
    <source>
        <dbReference type="Proteomes" id="UP001375743"/>
    </source>
</evidence>
<proteinExistence type="predicted"/>
<evidence type="ECO:0000313" key="1">
    <source>
        <dbReference type="EMBL" id="MEK0082977.1"/>
    </source>
</evidence>
<name>A0ABU8XP78_9PROT</name>
<keyword evidence="2" id="KW-1185">Reference proteome</keyword>
<organism evidence="1 2">
    <name type="scientific">Benzoatithermus flavus</name>
    <dbReference type="NCBI Taxonomy" id="3108223"/>
    <lineage>
        <taxon>Bacteria</taxon>
        <taxon>Pseudomonadati</taxon>
        <taxon>Pseudomonadota</taxon>
        <taxon>Alphaproteobacteria</taxon>
        <taxon>Geminicoccales</taxon>
        <taxon>Geminicoccaceae</taxon>
        <taxon>Benzoatithermus</taxon>
    </lineage>
</organism>
<sequence length="721" mass="79340">MNSLTPVDLPIRRDEWLELSGQILATWAIFNPNGPTLSCLGWIDRGNGTLQPFYRWLHFLDGKAWSLGTVSTREADWAEQVLDRVRFAHDRLGAMLEPVFTCVPSFVTLAGFEGIDIALRGALKEATAVREADWGRQIYYLRKFGDRLFDRAGEEIREAVEKIRNDPAMSEAQRAEAVRLAELRYGRVRAFATSVAPSYVSAPFSDALFAEWWATVTAPDFVGAGLAQLAQAWVGAIYMVEDTDLLDEVQASGRFTPFEHVRDFLLRFGHGLWPASVSTATLRQELGLPPSLREPGRHATAAASGVAAAENGKVAWEPMFRHDFERFKTIVNTPDVDARAGAYPTLADALLGEILHYGITCDEAFIPTLSGFYSRCIEHDLPASLRHEIERYVVSFVEHGAVSPNAFLPFMVEDPDGGVAATATIDMVSLFPVPDDDPMRVVRQVVGMIRSGVVRNPGALFGALLHLGDRRVTALLRPVRDILAKPAIDVAVRCTTGFISAATIEFYLDWLEERPGDLDDELFGSIASGLALDRRNARSDLVKTGSHPFPVTAVTPEEYKRLGAMVPLDVYTARIAPRLYALYAKEPPPKVMEGVLRIWGLPLPNPTEVPPAHDQPPSTDRDAPMITAAFRCHPGHLVGRLHVTHEPDDDPSWLVQALARIGWKRVPQASGPGVTVFGVDEKPEGDRSLDEALNLVLAAHNLLTANGIPVTEGHKLLTELI</sequence>
<dbReference type="Proteomes" id="UP001375743">
    <property type="component" value="Unassembled WGS sequence"/>
</dbReference>
<accession>A0ABU8XP78</accession>
<dbReference type="RefSeq" id="WP_418158824.1">
    <property type="nucleotide sequence ID" value="NZ_JBBLZC010000005.1"/>
</dbReference>
<comment type="caution">
    <text evidence="1">The sequence shown here is derived from an EMBL/GenBank/DDBJ whole genome shotgun (WGS) entry which is preliminary data.</text>
</comment>
<gene>
    <name evidence="1" type="ORF">U1T56_07435</name>
</gene>